<accession>A0A9W8ANP1</accession>
<gene>
    <name evidence="2" type="ORF">IWQ62_006372</name>
</gene>
<dbReference type="InterPro" id="IPR018811">
    <property type="entry name" value="MRX11"/>
</dbReference>
<keyword evidence="3" id="KW-1185">Reference proteome</keyword>
<dbReference type="GO" id="GO:0005739">
    <property type="term" value="C:mitochondrion"/>
    <property type="evidence" value="ECO:0007669"/>
    <property type="project" value="TreeGrafter"/>
</dbReference>
<evidence type="ECO:0008006" key="4">
    <source>
        <dbReference type="Google" id="ProtNLM"/>
    </source>
</evidence>
<dbReference type="Proteomes" id="UP001150925">
    <property type="component" value="Unassembled WGS sequence"/>
</dbReference>
<dbReference type="PANTHER" id="PTHR28002">
    <property type="entry name" value="MIOREX COMPLEX COMPONENT 11"/>
    <property type="match status" value="1"/>
</dbReference>
<dbReference type="PANTHER" id="PTHR28002:SF1">
    <property type="entry name" value="MIOREX COMPLEX COMPONENT 11"/>
    <property type="match status" value="1"/>
</dbReference>
<organism evidence="2 3">
    <name type="scientific">Dispira parvispora</name>
    <dbReference type="NCBI Taxonomy" id="1520584"/>
    <lineage>
        <taxon>Eukaryota</taxon>
        <taxon>Fungi</taxon>
        <taxon>Fungi incertae sedis</taxon>
        <taxon>Zoopagomycota</taxon>
        <taxon>Kickxellomycotina</taxon>
        <taxon>Dimargaritomycetes</taxon>
        <taxon>Dimargaritales</taxon>
        <taxon>Dimargaritaceae</taxon>
        <taxon>Dispira</taxon>
    </lineage>
</organism>
<evidence type="ECO:0000313" key="3">
    <source>
        <dbReference type="Proteomes" id="UP001150925"/>
    </source>
</evidence>
<dbReference type="AlphaFoldDB" id="A0A9W8ANP1"/>
<proteinExistence type="predicted"/>
<sequence>MRPVLGLSGFASWCRRGKKCGYTQLPPIRPLVAPPTPPPVASPPPRGWRRYAARFRQQPSSYLVAFAILHEVTAIVPVVGIYWLLSTTDWRVDIPEEYWAGALDRAERVARKLGLGQALPNGGSGSWTPIDPTVVVHLATAYGLTKLLLPLRILLSVALTPAFARFAIQPITRGLQSLRRRIGSGRT</sequence>
<reference evidence="2" key="1">
    <citation type="submission" date="2022-07" db="EMBL/GenBank/DDBJ databases">
        <title>Phylogenomic reconstructions and comparative analyses of Kickxellomycotina fungi.</title>
        <authorList>
            <person name="Reynolds N.K."/>
            <person name="Stajich J.E."/>
            <person name="Barry K."/>
            <person name="Grigoriev I.V."/>
            <person name="Crous P."/>
            <person name="Smith M.E."/>
        </authorList>
    </citation>
    <scope>NUCLEOTIDE SEQUENCE</scope>
    <source>
        <strain evidence="2">RSA 1196</strain>
    </source>
</reference>
<dbReference type="OrthoDB" id="5580261at2759"/>
<keyword evidence="1" id="KW-0472">Membrane</keyword>
<evidence type="ECO:0000313" key="2">
    <source>
        <dbReference type="EMBL" id="KAJ1951791.1"/>
    </source>
</evidence>
<dbReference type="Pfam" id="PF10306">
    <property type="entry name" value="FLILHELTA"/>
    <property type="match status" value="1"/>
</dbReference>
<comment type="caution">
    <text evidence="2">The sequence shown here is derived from an EMBL/GenBank/DDBJ whole genome shotgun (WGS) entry which is preliminary data.</text>
</comment>
<keyword evidence="1" id="KW-1133">Transmembrane helix</keyword>
<evidence type="ECO:0000256" key="1">
    <source>
        <dbReference type="SAM" id="Phobius"/>
    </source>
</evidence>
<protein>
    <recommendedName>
        <fullName evidence="4">DUF1279 domain-containing protein</fullName>
    </recommendedName>
</protein>
<name>A0A9W8ANP1_9FUNG</name>
<dbReference type="EMBL" id="JANBPY010003420">
    <property type="protein sequence ID" value="KAJ1951791.1"/>
    <property type="molecule type" value="Genomic_DNA"/>
</dbReference>
<keyword evidence="1" id="KW-0812">Transmembrane</keyword>
<feature type="transmembrane region" description="Helical" evidence="1">
    <location>
        <begin position="62"/>
        <end position="85"/>
    </location>
</feature>